<comment type="cofactor">
    <cofactor evidence="2">
        <name>Mg(2+)</name>
        <dbReference type="ChEBI" id="CHEBI:18420"/>
    </cofactor>
</comment>
<comment type="caution">
    <text evidence="7">The sequence shown here is derived from an EMBL/GenBank/DDBJ whole genome shotgun (WGS) entry which is preliminary data.</text>
</comment>
<dbReference type="PANTHER" id="PTHR43825">
    <property type="entry name" value="PYRUVATE DEHYDROGENASE E1 COMPONENT"/>
    <property type="match status" value="1"/>
</dbReference>
<dbReference type="PANTHER" id="PTHR43825:SF1">
    <property type="entry name" value="TRANSKETOLASE-LIKE PYRIMIDINE-BINDING DOMAIN-CONTAINING PROTEIN"/>
    <property type="match status" value="1"/>
</dbReference>
<dbReference type="InterPro" id="IPR009014">
    <property type="entry name" value="Transketo_C/PFOR_II"/>
</dbReference>
<gene>
    <name evidence="7" type="ORF">A3H78_04015</name>
</gene>
<dbReference type="NCBIfam" id="NF004559">
    <property type="entry name" value="PRK05899.2-5"/>
    <property type="match status" value="1"/>
</dbReference>
<dbReference type="SUPFAM" id="SSF52518">
    <property type="entry name" value="Thiamin diphosphate-binding fold (THDP-binding)"/>
    <property type="match status" value="2"/>
</dbReference>
<comment type="similarity">
    <text evidence="4">Belongs to the transketolase family.</text>
</comment>
<dbReference type="CDD" id="cd07033">
    <property type="entry name" value="TPP_PYR_DXS_TK_like"/>
    <property type="match status" value="1"/>
</dbReference>
<dbReference type="InterPro" id="IPR005475">
    <property type="entry name" value="Transketolase-like_Pyr-bd"/>
</dbReference>
<dbReference type="Pfam" id="PF00456">
    <property type="entry name" value="Transketolase_N"/>
    <property type="match status" value="1"/>
</dbReference>
<dbReference type="InterPro" id="IPR033248">
    <property type="entry name" value="Transketolase_C"/>
</dbReference>
<evidence type="ECO:0000256" key="5">
    <source>
        <dbReference type="ARBA" id="ARBA00023052"/>
    </source>
</evidence>
<dbReference type="Pfam" id="PF02780">
    <property type="entry name" value="Transketolase_C"/>
    <property type="match status" value="1"/>
</dbReference>
<evidence type="ECO:0000256" key="4">
    <source>
        <dbReference type="ARBA" id="ARBA00007131"/>
    </source>
</evidence>
<evidence type="ECO:0000256" key="1">
    <source>
        <dbReference type="ARBA" id="ARBA00001936"/>
    </source>
</evidence>
<evidence type="ECO:0000313" key="8">
    <source>
        <dbReference type="Proteomes" id="UP000177418"/>
    </source>
</evidence>
<dbReference type="InterPro" id="IPR029061">
    <property type="entry name" value="THDP-binding"/>
</dbReference>
<dbReference type="CDD" id="cd02012">
    <property type="entry name" value="TPP_TK"/>
    <property type="match status" value="1"/>
</dbReference>
<proteinExistence type="inferred from homology"/>
<dbReference type="EMBL" id="MGAV01000011">
    <property type="protein sequence ID" value="OGK55121.1"/>
    <property type="molecule type" value="Genomic_DNA"/>
</dbReference>
<dbReference type="InterPro" id="IPR051157">
    <property type="entry name" value="PDH/Transketolase"/>
</dbReference>
<evidence type="ECO:0000259" key="6">
    <source>
        <dbReference type="SMART" id="SM00861"/>
    </source>
</evidence>
<dbReference type="AlphaFoldDB" id="A0A1F7JHM7"/>
<sequence length="665" mass="73779">MSLIDSKTGKVRKKFTVEELKEKANLMRGYNLIALNCAGSGHAGGTLSIMDIAAVLYLDIASHDPKNYTWDDRDRIVWSGGHKAPALYVSLGMSGYFPIEDVVTLRKYESPFQGHPHWLYLNGVEVSTGSLGQGLGIGVGMALRAKIDKKNNRVYVITGDGEWDEGSMWESAMEANHYCLDNLCVIVDRNMLQIDGSTEIVMKLKSIEKKLASFGFTTIRTDGHNIKKIITAFEQAKKSKRHPTAIIFETTKGKGASFMENKAGWHGKAPNDAELAQALKELKLDKVLNVKKLKSKAFNFQKKADKKIDQLVPKFKKDYFWNKQENMKVIMEPTRFGFGRTLEKWGDDKRIICLGLDISTSVTISKFYENFPARSTRFLSMGIQEQSATTVAAGLAKEGKLPILSTYGVFCSQRNADQMRTTVCYSNLNVFFAGAHGGISVGPDGATHQSLEEISVVGILPNMHLVVPCDVVETQKAAEYLLFKIKGPKYLRFAREATPIVSDNKTPFIFGKANVIRYRGVNKDFAKAFETVLASKYKNEKEEVAIIACGPEVPEAMRAAWILKEQYNIETRVLNVHTVKPLDKQAIIQVAKDVTIIVTAEEHQKGGFGSLIAAAIMEGNLSKTPKFAMIGVNDRFGISGEPWELIKAFGLSAEHIAAKVIKLKK</sequence>
<evidence type="ECO:0000256" key="3">
    <source>
        <dbReference type="ARBA" id="ARBA00001964"/>
    </source>
</evidence>
<dbReference type="SUPFAM" id="SSF52922">
    <property type="entry name" value="TK C-terminal domain-like"/>
    <property type="match status" value="1"/>
</dbReference>
<dbReference type="Gene3D" id="3.40.50.920">
    <property type="match status" value="1"/>
</dbReference>
<comment type="cofactor">
    <cofactor evidence="3">
        <name>thiamine diphosphate</name>
        <dbReference type="ChEBI" id="CHEBI:58937"/>
    </cofactor>
</comment>
<feature type="domain" description="Transketolase-like pyrimidine-binding" evidence="6">
    <location>
        <begin position="332"/>
        <end position="500"/>
    </location>
</feature>
<dbReference type="GO" id="GO:0005737">
    <property type="term" value="C:cytoplasm"/>
    <property type="evidence" value="ECO:0007669"/>
    <property type="project" value="UniProtKB-ARBA"/>
</dbReference>
<dbReference type="Gene3D" id="3.40.50.970">
    <property type="match status" value="2"/>
</dbReference>
<reference evidence="7 8" key="1">
    <citation type="journal article" date="2016" name="Nat. Commun.">
        <title>Thousands of microbial genomes shed light on interconnected biogeochemical processes in an aquifer system.</title>
        <authorList>
            <person name="Anantharaman K."/>
            <person name="Brown C.T."/>
            <person name="Hug L.A."/>
            <person name="Sharon I."/>
            <person name="Castelle C.J."/>
            <person name="Probst A.J."/>
            <person name="Thomas B.C."/>
            <person name="Singh A."/>
            <person name="Wilkins M.J."/>
            <person name="Karaoz U."/>
            <person name="Brodie E.L."/>
            <person name="Williams K.H."/>
            <person name="Hubbard S.S."/>
            <person name="Banfield J.F."/>
        </authorList>
    </citation>
    <scope>NUCLEOTIDE SEQUENCE [LARGE SCALE GENOMIC DNA]</scope>
</reference>
<protein>
    <submittedName>
        <fullName evidence="7">Transketolase</fullName>
    </submittedName>
</protein>
<comment type="cofactor">
    <cofactor evidence="1">
        <name>Mn(2+)</name>
        <dbReference type="ChEBI" id="CHEBI:29035"/>
    </cofactor>
</comment>
<keyword evidence="5" id="KW-0786">Thiamine pyrophosphate</keyword>
<accession>A0A1F7JHM7</accession>
<evidence type="ECO:0000313" key="7">
    <source>
        <dbReference type="EMBL" id="OGK55121.1"/>
    </source>
</evidence>
<dbReference type="InterPro" id="IPR005474">
    <property type="entry name" value="Transketolase_N"/>
</dbReference>
<dbReference type="SMART" id="SM00861">
    <property type="entry name" value="Transket_pyr"/>
    <property type="match status" value="1"/>
</dbReference>
<name>A0A1F7JHM7_9BACT</name>
<dbReference type="Proteomes" id="UP000177418">
    <property type="component" value="Unassembled WGS sequence"/>
</dbReference>
<evidence type="ECO:0000256" key="2">
    <source>
        <dbReference type="ARBA" id="ARBA00001946"/>
    </source>
</evidence>
<dbReference type="Pfam" id="PF02779">
    <property type="entry name" value="Transket_pyr"/>
    <property type="match status" value="1"/>
</dbReference>
<organism evidence="7 8">
    <name type="scientific">Candidatus Roizmanbacteria bacterium RIFCSPLOWO2_02_FULL_36_11</name>
    <dbReference type="NCBI Taxonomy" id="1802071"/>
    <lineage>
        <taxon>Bacteria</taxon>
        <taxon>Candidatus Roizmaniibacteriota</taxon>
    </lineage>
</organism>
<dbReference type="FunFam" id="3.40.50.970:FF:000129">
    <property type="entry name" value="Transketolase"/>
    <property type="match status" value="1"/>
</dbReference>